<keyword evidence="1" id="KW-0812">Transmembrane</keyword>
<evidence type="ECO:0000313" key="3">
    <source>
        <dbReference type="Proteomes" id="UP001231189"/>
    </source>
</evidence>
<accession>A0AAD8TP75</accession>
<gene>
    <name evidence="2" type="ORF">QYE76_046070</name>
</gene>
<keyword evidence="3" id="KW-1185">Reference proteome</keyword>
<name>A0AAD8TP75_LOLMU</name>
<evidence type="ECO:0000256" key="1">
    <source>
        <dbReference type="SAM" id="Phobius"/>
    </source>
</evidence>
<sequence length="208" mass="23178">MLPYATAAEAEAALGRVMTSAEAAWFRYSAALPDPLLYCLTIAIVLLVYTLVGLPLALVELSAPADDVSVMQYKLQPRVRLSPAEFLRCYLDSVRLLVLYGGGLSVLFDFPFNPTNFIPFYGGARHHDYHHRVGSQSNFAPTFTYCDYLYGTDKGYTYHNASPEELPKEMTENNVDEGQSNQFNNRKFKYRSSTIVGQSDIGSCSLSN</sequence>
<proteinExistence type="predicted"/>
<protein>
    <submittedName>
        <fullName evidence="2">Uncharacterized protein</fullName>
    </submittedName>
</protein>
<keyword evidence="1" id="KW-0472">Membrane</keyword>
<feature type="transmembrane region" description="Helical" evidence="1">
    <location>
        <begin position="35"/>
        <end position="59"/>
    </location>
</feature>
<evidence type="ECO:0000313" key="2">
    <source>
        <dbReference type="EMBL" id="KAK1685222.1"/>
    </source>
</evidence>
<dbReference type="Proteomes" id="UP001231189">
    <property type="component" value="Unassembled WGS sequence"/>
</dbReference>
<dbReference type="EMBL" id="JAUUTY010000002">
    <property type="protein sequence ID" value="KAK1685222.1"/>
    <property type="molecule type" value="Genomic_DNA"/>
</dbReference>
<comment type="caution">
    <text evidence="2">The sequence shown here is derived from an EMBL/GenBank/DDBJ whole genome shotgun (WGS) entry which is preliminary data.</text>
</comment>
<keyword evidence="1" id="KW-1133">Transmembrane helix</keyword>
<reference evidence="2" key="1">
    <citation type="submission" date="2023-07" db="EMBL/GenBank/DDBJ databases">
        <title>A chromosome-level genome assembly of Lolium multiflorum.</title>
        <authorList>
            <person name="Chen Y."/>
            <person name="Copetti D."/>
            <person name="Kolliker R."/>
            <person name="Studer B."/>
        </authorList>
    </citation>
    <scope>NUCLEOTIDE SEQUENCE</scope>
    <source>
        <strain evidence="2">02402/16</strain>
        <tissue evidence="2">Leaf</tissue>
    </source>
</reference>
<dbReference type="AlphaFoldDB" id="A0AAD8TP75"/>
<organism evidence="2 3">
    <name type="scientific">Lolium multiflorum</name>
    <name type="common">Italian ryegrass</name>
    <name type="synonym">Lolium perenne subsp. multiflorum</name>
    <dbReference type="NCBI Taxonomy" id="4521"/>
    <lineage>
        <taxon>Eukaryota</taxon>
        <taxon>Viridiplantae</taxon>
        <taxon>Streptophyta</taxon>
        <taxon>Embryophyta</taxon>
        <taxon>Tracheophyta</taxon>
        <taxon>Spermatophyta</taxon>
        <taxon>Magnoliopsida</taxon>
        <taxon>Liliopsida</taxon>
        <taxon>Poales</taxon>
        <taxon>Poaceae</taxon>
        <taxon>BOP clade</taxon>
        <taxon>Pooideae</taxon>
        <taxon>Poodae</taxon>
        <taxon>Poeae</taxon>
        <taxon>Poeae Chloroplast Group 2 (Poeae type)</taxon>
        <taxon>Loliodinae</taxon>
        <taxon>Loliinae</taxon>
        <taxon>Lolium</taxon>
    </lineage>
</organism>